<dbReference type="HOGENOM" id="CLU_087508_0_0_2"/>
<dbReference type="EC" id="1.2.99.5" evidence="6"/>
<evidence type="ECO:0000313" key="6">
    <source>
        <dbReference type="EMBL" id="AFC98927.1"/>
    </source>
</evidence>
<proteinExistence type="predicted"/>
<feature type="domain" description="Formylmethanofuran dehydrogenase subunit E" evidence="5">
    <location>
        <begin position="13"/>
        <end position="150"/>
    </location>
</feature>
<organism evidence="6 7">
    <name type="scientific">Methanocella conradii (strain DSM 24694 / JCM 17849 / CGMCC 1.5162 / HZ254)</name>
    <dbReference type="NCBI Taxonomy" id="1041930"/>
    <lineage>
        <taxon>Archaea</taxon>
        <taxon>Methanobacteriati</taxon>
        <taxon>Methanobacteriota</taxon>
        <taxon>Stenosarchaea group</taxon>
        <taxon>Methanomicrobia</taxon>
        <taxon>Methanocellales</taxon>
        <taxon>Methanocellaceae</taxon>
        <taxon>Methanocella</taxon>
    </lineage>
</organism>
<dbReference type="GO" id="GO:0016491">
    <property type="term" value="F:oxidoreductase activity"/>
    <property type="evidence" value="ECO:0007669"/>
    <property type="project" value="UniProtKB-KW"/>
</dbReference>
<dbReference type="KEGG" id="mez:Mtc_0156"/>
<evidence type="ECO:0000256" key="1">
    <source>
        <dbReference type="ARBA" id="ARBA00022723"/>
    </source>
</evidence>
<evidence type="ECO:0000259" key="4">
    <source>
        <dbReference type="Pfam" id="PF01258"/>
    </source>
</evidence>
<accession>H8I6N5</accession>
<dbReference type="AlphaFoldDB" id="H8I6N5"/>
<keyword evidence="7" id="KW-1185">Reference proteome</keyword>
<gene>
    <name evidence="6" type="primary">fwdE-1</name>
    <name evidence="6" type="ordered locus">Mtc_0156</name>
</gene>
<dbReference type="PIRSF" id="PIRSF006578">
    <property type="entry name" value="FwdE"/>
    <property type="match status" value="1"/>
</dbReference>
<dbReference type="RefSeq" id="WP_014404766.1">
    <property type="nucleotide sequence ID" value="NC_017034.1"/>
</dbReference>
<dbReference type="GO" id="GO:0008270">
    <property type="term" value="F:zinc ion binding"/>
    <property type="evidence" value="ECO:0007669"/>
    <property type="project" value="UniProtKB-KW"/>
</dbReference>
<keyword evidence="3" id="KW-0862">Zinc</keyword>
<feature type="domain" description="Zinc finger DksA/TraR C4-type" evidence="4">
    <location>
        <begin position="166"/>
        <end position="200"/>
    </location>
</feature>
<evidence type="ECO:0000313" key="7">
    <source>
        <dbReference type="Proteomes" id="UP000005233"/>
    </source>
</evidence>
<dbReference type="eggNOG" id="arCOG00762">
    <property type="taxonomic scope" value="Archaea"/>
</dbReference>
<dbReference type="PANTHER" id="PTHR39418:SF1">
    <property type="entry name" value="DEHYDROGENASE"/>
    <property type="match status" value="1"/>
</dbReference>
<dbReference type="EMBL" id="CP003243">
    <property type="protein sequence ID" value="AFC98927.1"/>
    <property type="molecule type" value="Genomic_DNA"/>
</dbReference>
<keyword evidence="6" id="KW-0560">Oxidoreductase</keyword>
<protein>
    <submittedName>
        <fullName evidence="6">Formylmethanofuran dehydrogenase subunit E</fullName>
        <ecNumber evidence="6">1.2.99.5</ecNumber>
    </submittedName>
</protein>
<sequence>MQDFSDFQSVVRFHGHTCPGLIIGYRMAKRAMEELGVKRSGDEELVAIVMNDTCAVDAVQQVTGCTFGKGNLIFKDYGKHTFIFMNRKTGEAVRISESPSFEVRKVDPAFYDLRGKVLFGEPTPEDVAELQRRAPLVYDAMLRLPDEEIMIVRKARCELPHKARLFKSLVCESCGEKMAEPRARVADGKIVCMECFEEKYGGA</sequence>
<dbReference type="Proteomes" id="UP000005233">
    <property type="component" value="Chromosome"/>
</dbReference>
<dbReference type="InterPro" id="IPR003814">
    <property type="entry name" value="FmdEsu_dom"/>
</dbReference>
<reference evidence="6 7" key="1">
    <citation type="journal article" date="2012" name="J. Bacteriol.">
        <title>Complete genome sequence of a thermophilic methanogen, Methanocella conradii HZ254, isolated from Chinese rice field soil.</title>
        <authorList>
            <person name="Lu Z."/>
            <person name="Lu Y."/>
        </authorList>
    </citation>
    <scope>NUCLEOTIDE SEQUENCE [LARGE SCALE GENOMIC DNA]</scope>
    <source>
        <strain evidence="7">DSM 24694 / JCM 17849 / CGMCC 1.5162 / HZ254</strain>
    </source>
</reference>
<evidence type="ECO:0000256" key="2">
    <source>
        <dbReference type="ARBA" id="ARBA00022771"/>
    </source>
</evidence>
<evidence type="ECO:0000259" key="5">
    <source>
        <dbReference type="Pfam" id="PF02663"/>
    </source>
</evidence>
<keyword evidence="1" id="KW-0479">Metal-binding</keyword>
<dbReference type="SUPFAM" id="SSF143555">
    <property type="entry name" value="FwdE-like"/>
    <property type="match status" value="1"/>
</dbReference>
<dbReference type="InterPro" id="IPR053194">
    <property type="entry name" value="tRNA_methyltr_O"/>
</dbReference>
<dbReference type="Pfam" id="PF02663">
    <property type="entry name" value="FmdE"/>
    <property type="match status" value="1"/>
</dbReference>
<dbReference type="InterPro" id="IPR000962">
    <property type="entry name" value="Znf_DskA_TraR"/>
</dbReference>
<keyword evidence="2" id="KW-0863">Zinc-finger</keyword>
<dbReference type="GeneID" id="11970917"/>
<name>H8I6N5_METCZ</name>
<dbReference type="InterPro" id="IPR026328">
    <property type="entry name" value="FmdE"/>
</dbReference>
<dbReference type="OrthoDB" id="31120at2157"/>
<dbReference type="STRING" id="1041930.Mtc_0156"/>
<dbReference type="Gene3D" id="3.30.1330.130">
    <property type="match status" value="1"/>
</dbReference>
<dbReference type="PANTHER" id="PTHR39418">
    <property type="entry name" value="DEHYDROGENASE-RELATED"/>
    <property type="match status" value="1"/>
</dbReference>
<dbReference type="Pfam" id="PF01258">
    <property type="entry name" value="zf-dskA_traR"/>
    <property type="match status" value="1"/>
</dbReference>
<evidence type="ECO:0000256" key="3">
    <source>
        <dbReference type="ARBA" id="ARBA00022833"/>
    </source>
</evidence>